<sequence length="317" mass="35387">MVPIAIAVVPVENRQTWQWFLEELLDDIGGLGTAKWSFISDRQKGLIEALKELVPESEHRYCLRHMYQNFKDTTEKGGYGKICGNICPNILKKLNKQQAIARNCFTRWCGESEYEVDQFLDKFVVHLGKRVCSCGMFQLCGYPCAHACAAISSERQNLETFVDDWYKKDTYMKGPVTFDELPTQGSQGPQPSQEPVARGPATVDELPTQGSQGPQTSQEPVTRQDVAETQESPQQNQEQNQQEARKTKESSSRGRGKGKQARSEGSKKRVIYEGPRNLALLGKQGQHTSAPQSTKKITTAAASSSANVAKKRNKMPN</sequence>
<reference evidence="7" key="2">
    <citation type="journal article" date="2024" name="Plant">
        <title>Genomic evolution and insights into agronomic trait innovations of Sesamum species.</title>
        <authorList>
            <person name="Miao H."/>
            <person name="Wang L."/>
            <person name="Qu L."/>
            <person name="Liu H."/>
            <person name="Sun Y."/>
            <person name="Le M."/>
            <person name="Wang Q."/>
            <person name="Wei S."/>
            <person name="Zheng Y."/>
            <person name="Lin W."/>
            <person name="Duan Y."/>
            <person name="Cao H."/>
            <person name="Xiong S."/>
            <person name="Wang X."/>
            <person name="Wei L."/>
            <person name="Li C."/>
            <person name="Ma Q."/>
            <person name="Ju M."/>
            <person name="Zhao R."/>
            <person name="Li G."/>
            <person name="Mu C."/>
            <person name="Tian Q."/>
            <person name="Mei H."/>
            <person name="Zhang T."/>
            <person name="Gao T."/>
            <person name="Zhang H."/>
        </authorList>
    </citation>
    <scope>NUCLEOTIDE SEQUENCE</scope>
    <source>
        <strain evidence="7">G02</strain>
    </source>
</reference>
<dbReference type="GO" id="GO:0008270">
    <property type="term" value="F:zinc ion binding"/>
    <property type="evidence" value="ECO:0007669"/>
    <property type="project" value="UniProtKB-KW"/>
</dbReference>
<name>A0AAW2IMB5_SESRA</name>
<feature type="compositionally biased region" description="Basic and acidic residues" evidence="5">
    <location>
        <begin position="261"/>
        <end position="271"/>
    </location>
</feature>
<dbReference type="InterPro" id="IPR006564">
    <property type="entry name" value="Znf_PMZ"/>
</dbReference>
<dbReference type="PROSITE" id="PS50966">
    <property type="entry name" value="ZF_SWIM"/>
    <property type="match status" value="1"/>
</dbReference>
<dbReference type="SMART" id="SM00575">
    <property type="entry name" value="ZnF_PMZ"/>
    <property type="match status" value="1"/>
</dbReference>
<evidence type="ECO:0000259" key="6">
    <source>
        <dbReference type="PROSITE" id="PS50966"/>
    </source>
</evidence>
<dbReference type="PANTHER" id="PTHR31973:SF187">
    <property type="entry name" value="MUTATOR TRANSPOSASE MUDRA PROTEIN"/>
    <property type="match status" value="1"/>
</dbReference>
<keyword evidence="3" id="KW-0862">Zinc</keyword>
<evidence type="ECO:0000313" key="7">
    <source>
        <dbReference type="EMBL" id="KAL0283306.1"/>
    </source>
</evidence>
<dbReference type="PANTHER" id="PTHR31973">
    <property type="entry name" value="POLYPROTEIN, PUTATIVE-RELATED"/>
    <property type="match status" value="1"/>
</dbReference>
<feature type="compositionally biased region" description="Basic and acidic residues" evidence="5">
    <location>
        <begin position="243"/>
        <end position="252"/>
    </location>
</feature>
<feature type="compositionally biased region" description="Low complexity" evidence="5">
    <location>
        <begin position="184"/>
        <end position="193"/>
    </location>
</feature>
<dbReference type="EMBL" id="JACGWJ010001299">
    <property type="protein sequence ID" value="KAL0283306.1"/>
    <property type="molecule type" value="Genomic_DNA"/>
</dbReference>
<evidence type="ECO:0000256" key="1">
    <source>
        <dbReference type="ARBA" id="ARBA00022723"/>
    </source>
</evidence>
<dbReference type="InterPro" id="IPR007527">
    <property type="entry name" value="Znf_SWIM"/>
</dbReference>
<feature type="compositionally biased region" description="Low complexity" evidence="5">
    <location>
        <begin position="293"/>
        <end position="308"/>
    </location>
</feature>
<keyword evidence="1" id="KW-0479">Metal-binding</keyword>
<evidence type="ECO:0000256" key="4">
    <source>
        <dbReference type="PROSITE-ProRule" id="PRU00325"/>
    </source>
</evidence>
<evidence type="ECO:0000256" key="2">
    <source>
        <dbReference type="ARBA" id="ARBA00022771"/>
    </source>
</evidence>
<dbReference type="Pfam" id="PF04434">
    <property type="entry name" value="SWIM"/>
    <property type="match status" value="1"/>
</dbReference>
<dbReference type="Pfam" id="PF10551">
    <property type="entry name" value="MULE"/>
    <property type="match status" value="1"/>
</dbReference>
<gene>
    <name evidence="7" type="ORF">Sradi_7234000</name>
</gene>
<feature type="compositionally biased region" description="Polar residues" evidence="5">
    <location>
        <begin position="208"/>
        <end position="233"/>
    </location>
</feature>
<feature type="domain" description="SWIM-type" evidence="6">
    <location>
        <begin position="123"/>
        <end position="155"/>
    </location>
</feature>
<dbReference type="AlphaFoldDB" id="A0AAW2IMB5"/>
<protein>
    <recommendedName>
        <fullName evidence="6">SWIM-type domain-containing protein</fullName>
    </recommendedName>
</protein>
<proteinExistence type="predicted"/>
<feature type="region of interest" description="Disordered" evidence="5">
    <location>
        <begin position="176"/>
        <end position="317"/>
    </location>
</feature>
<accession>A0AAW2IMB5</accession>
<evidence type="ECO:0000256" key="3">
    <source>
        <dbReference type="ARBA" id="ARBA00022833"/>
    </source>
</evidence>
<dbReference type="InterPro" id="IPR018289">
    <property type="entry name" value="MULE_transposase_dom"/>
</dbReference>
<reference evidence="7" key="1">
    <citation type="submission" date="2020-06" db="EMBL/GenBank/DDBJ databases">
        <authorList>
            <person name="Li T."/>
            <person name="Hu X."/>
            <person name="Zhang T."/>
            <person name="Song X."/>
            <person name="Zhang H."/>
            <person name="Dai N."/>
            <person name="Sheng W."/>
            <person name="Hou X."/>
            <person name="Wei L."/>
        </authorList>
    </citation>
    <scope>NUCLEOTIDE SEQUENCE</scope>
    <source>
        <strain evidence="7">G02</strain>
        <tissue evidence="7">Leaf</tissue>
    </source>
</reference>
<organism evidence="7">
    <name type="scientific">Sesamum radiatum</name>
    <name type="common">Black benniseed</name>
    <dbReference type="NCBI Taxonomy" id="300843"/>
    <lineage>
        <taxon>Eukaryota</taxon>
        <taxon>Viridiplantae</taxon>
        <taxon>Streptophyta</taxon>
        <taxon>Embryophyta</taxon>
        <taxon>Tracheophyta</taxon>
        <taxon>Spermatophyta</taxon>
        <taxon>Magnoliopsida</taxon>
        <taxon>eudicotyledons</taxon>
        <taxon>Gunneridae</taxon>
        <taxon>Pentapetalae</taxon>
        <taxon>asterids</taxon>
        <taxon>lamiids</taxon>
        <taxon>Lamiales</taxon>
        <taxon>Pedaliaceae</taxon>
        <taxon>Sesamum</taxon>
    </lineage>
</organism>
<keyword evidence="2 4" id="KW-0863">Zinc-finger</keyword>
<evidence type="ECO:0000256" key="5">
    <source>
        <dbReference type="SAM" id="MobiDB-lite"/>
    </source>
</evidence>
<comment type="caution">
    <text evidence="7">The sequence shown here is derived from an EMBL/GenBank/DDBJ whole genome shotgun (WGS) entry which is preliminary data.</text>
</comment>